<dbReference type="eggNOG" id="KOG1490">
    <property type="taxonomic scope" value="Eukaryota"/>
</dbReference>
<reference evidence="6" key="2">
    <citation type="submission" date="2010-04" db="EMBL/GenBank/DDBJ databases">
        <authorList>
            <person name="Buell R."/>
            <person name="Hamilton J."/>
            <person name="Hostetler J."/>
        </authorList>
    </citation>
    <scope>NUCLEOTIDE SEQUENCE [LARGE SCALE GENOMIC DNA]</scope>
    <source>
        <strain evidence="6">DAOM:BR144</strain>
    </source>
</reference>
<dbReference type="InterPro" id="IPR006073">
    <property type="entry name" value="GTP-bd"/>
</dbReference>
<dbReference type="Gene3D" id="1.20.120.1190">
    <property type="match status" value="1"/>
</dbReference>
<dbReference type="HOGENOM" id="CLU_011784_6_1_1"/>
<organism evidence="5 6">
    <name type="scientific">Globisporangium ultimum (strain ATCC 200006 / CBS 805.95 / DAOM BR144)</name>
    <name type="common">Pythium ultimum</name>
    <dbReference type="NCBI Taxonomy" id="431595"/>
    <lineage>
        <taxon>Eukaryota</taxon>
        <taxon>Sar</taxon>
        <taxon>Stramenopiles</taxon>
        <taxon>Oomycota</taxon>
        <taxon>Peronosporomycetes</taxon>
        <taxon>Pythiales</taxon>
        <taxon>Pythiaceae</taxon>
        <taxon>Globisporangium</taxon>
    </lineage>
</organism>
<dbReference type="Gene3D" id="3.40.50.300">
    <property type="entry name" value="P-loop containing nucleotide triphosphate hydrolases"/>
    <property type="match status" value="1"/>
</dbReference>
<proteinExistence type="predicted"/>
<dbReference type="EnsemblProtists" id="PYU1_T010185">
    <property type="protein sequence ID" value="PYU1_T010185"/>
    <property type="gene ID" value="PYU1_G010165"/>
</dbReference>
<reference evidence="5" key="3">
    <citation type="submission" date="2015-02" db="UniProtKB">
        <authorList>
            <consortium name="EnsemblProtists"/>
        </authorList>
    </citation>
    <scope>IDENTIFICATION</scope>
    <source>
        <strain evidence="5">DAOM BR144</strain>
    </source>
</reference>
<keyword evidence="1" id="KW-0342">GTP-binding</keyword>
<evidence type="ECO:0000313" key="5">
    <source>
        <dbReference type="EnsemblProtists" id="PYU1_T010185"/>
    </source>
</evidence>
<reference evidence="6" key="1">
    <citation type="journal article" date="2010" name="Genome Biol.">
        <title>Genome sequence of the necrotrophic plant pathogen Pythium ultimum reveals original pathogenicity mechanisms and effector repertoire.</title>
        <authorList>
            <person name="Levesque C.A."/>
            <person name="Brouwer H."/>
            <person name="Cano L."/>
            <person name="Hamilton J.P."/>
            <person name="Holt C."/>
            <person name="Huitema E."/>
            <person name="Raffaele S."/>
            <person name="Robideau G.P."/>
            <person name="Thines M."/>
            <person name="Win J."/>
            <person name="Zerillo M.M."/>
            <person name="Beakes G.W."/>
            <person name="Boore J.L."/>
            <person name="Busam D."/>
            <person name="Dumas B."/>
            <person name="Ferriera S."/>
            <person name="Fuerstenberg S.I."/>
            <person name="Gachon C.M."/>
            <person name="Gaulin E."/>
            <person name="Govers F."/>
            <person name="Grenville-Briggs L."/>
            <person name="Horner N."/>
            <person name="Hostetler J."/>
            <person name="Jiang R.H."/>
            <person name="Johnson J."/>
            <person name="Krajaejun T."/>
            <person name="Lin H."/>
            <person name="Meijer H.J."/>
            <person name="Moore B."/>
            <person name="Morris P."/>
            <person name="Phuntmart V."/>
            <person name="Puiu D."/>
            <person name="Shetty J."/>
            <person name="Stajich J.E."/>
            <person name="Tripathy S."/>
            <person name="Wawra S."/>
            <person name="van West P."/>
            <person name="Whitty B.R."/>
            <person name="Coutinho P.M."/>
            <person name="Henrissat B."/>
            <person name="Martin F."/>
            <person name="Thomas P.D."/>
            <person name="Tyler B.M."/>
            <person name="De Vries R.P."/>
            <person name="Kamoun S."/>
            <person name="Yandell M."/>
            <person name="Tisserat N."/>
            <person name="Buell C.R."/>
        </authorList>
    </citation>
    <scope>NUCLEOTIDE SEQUENCE</scope>
    <source>
        <strain evidence="6">DAOM:BR144</strain>
    </source>
</reference>
<dbReference type="EMBL" id="GL376623">
    <property type="status" value="NOT_ANNOTATED_CDS"/>
    <property type="molecule type" value="Genomic_DNA"/>
</dbReference>
<evidence type="ECO:0000259" key="2">
    <source>
        <dbReference type="Pfam" id="PF01926"/>
    </source>
</evidence>
<dbReference type="InterPro" id="IPR027417">
    <property type="entry name" value="P-loop_NTPase"/>
</dbReference>
<feature type="domain" description="Nucleolar GTP-binding protein 1 Rossman-fold" evidence="3">
    <location>
        <begin position="266"/>
        <end position="326"/>
    </location>
</feature>
<evidence type="ECO:0008006" key="7">
    <source>
        <dbReference type="Google" id="ProtNLM"/>
    </source>
</evidence>
<name>K3WYY6_GLOUD</name>
<dbReference type="PRINTS" id="PR00326">
    <property type="entry name" value="GTP1OBG"/>
</dbReference>
<dbReference type="InParanoid" id="K3WYY6"/>
<dbReference type="SUPFAM" id="SSF52540">
    <property type="entry name" value="P-loop containing nucleoside triphosphate hydrolases"/>
    <property type="match status" value="1"/>
</dbReference>
<accession>K3WYY6</accession>
<dbReference type="Pfam" id="PF17835">
    <property type="entry name" value="NOG1_N"/>
    <property type="match status" value="1"/>
</dbReference>
<dbReference type="GO" id="GO:0005525">
    <property type="term" value="F:GTP binding"/>
    <property type="evidence" value="ECO:0007669"/>
    <property type="project" value="UniProtKB-KW"/>
</dbReference>
<evidence type="ECO:0000256" key="1">
    <source>
        <dbReference type="ARBA" id="ARBA00023134"/>
    </source>
</evidence>
<dbReference type="VEuPathDB" id="FungiDB:PYU1_G010165"/>
<evidence type="ECO:0000259" key="4">
    <source>
        <dbReference type="Pfam" id="PF17835"/>
    </source>
</evidence>
<dbReference type="Pfam" id="PF06858">
    <property type="entry name" value="NOG1"/>
    <property type="match status" value="1"/>
</dbReference>
<evidence type="ECO:0000313" key="6">
    <source>
        <dbReference type="Proteomes" id="UP000019132"/>
    </source>
</evidence>
<evidence type="ECO:0000259" key="3">
    <source>
        <dbReference type="Pfam" id="PF06858"/>
    </source>
</evidence>
<sequence>MATRKTADAVAHGALQRLPYVYTASEIQEMKFWRMTVRESNKIADPIRRSKNQTSRLINTQLSKLSAITRQASLDFPALKRMHPFEREVVVLTLGQGTYEHSIQKLRKVYAALHNIGKQHERACQDVRTKQEALDCGLRCVDELKEIVDKNAPTLRQVAEMAKTLRGLPYVDVKRPIFAFVGAPNVGKSSLVRALSTASPEVSELFNMRRFCLMRLYANSKTWQVANYPFTTRGITMGHIYVEGTTYQIADTPGLIYRPDAKRNAIEKLALAMMEKTKASIGFVFDPTGASGTTVEDQLLLRDELHGRVSEARDDLKWLDIISKVDQPIPELPALQKRLGSTSLAVSAQTNMGLVELGDEIRRMVVFDTQVDDQELQS</sequence>
<dbReference type="InterPro" id="IPR041623">
    <property type="entry name" value="NOG1_N"/>
</dbReference>
<dbReference type="Proteomes" id="UP000019132">
    <property type="component" value="Unassembled WGS sequence"/>
</dbReference>
<feature type="domain" description="NOG1 N-terminal helical" evidence="4">
    <location>
        <begin position="16"/>
        <end position="172"/>
    </location>
</feature>
<dbReference type="PANTHER" id="PTHR45759">
    <property type="entry name" value="NUCLEOLAR GTP-BINDING PROTEIN 1"/>
    <property type="match status" value="1"/>
</dbReference>
<keyword evidence="6" id="KW-1185">Reference proteome</keyword>
<keyword evidence="1" id="KW-0547">Nucleotide-binding</keyword>
<dbReference type="OMA" id="YSENFPN"/>
<dbReference type="STRING" id="431595.K3WYY6"/>
<dbReference type="AlphaFoldDB" id="K3WYY6"/>
<dbReference type="Pfam" id="PF01926">
    <property type="entry name" value="MMR_HSR1"/>
    <property type="match status" value="1"/>
</dbReference>
<feature type="domain" description="G" evidence="2">
    <location>
        <begin position="179"/>
        <end position="204"/>
    </location>
</feature>
<dbReference type="InterPro" id="IPR010674">
    <property type="entry name" value="NOG1_Rossman_fold_dom"/>
</dbReference>
<protein>
    <recommendedName>
        <fullName evidence="7">G domain-containing protein</fullName>
    </recommendedName>
</protein>